<dbReference type="FunFam" id="3.40.50.2300:FF:000054">
    <property type="entry name" value="RbsB (Ribose ABC transporter)"/>
    <property type="match status" value="1"/>
</dbReference>
<comment type="subcellular location">
    <subcellularLocation>
        <location evidence="1">Cell envelope</location>
    </subcellularLocation>
</comment>
<keyword evidence="6" id="KW-0449">Lipoprotein</keyword>
<dbReference type="NCBIfam" id="NF007936">
    <property type="entry name" value="PRK10653.1"/>
    <property type="match status" value="2"/>
</dbReference>
<dbReference type="KEGG" id="cbar:PATL70BA_2157"/>
<dbReference type="PROSITE" id="PS51257">
    <property type="entry name" value="PROKAR_LIPOPROTEIN"/>
    <property type="match status" value="1"/>
</dbReference>
<evidence type="ECO:0000313" key="6">
    <source>
        <dbReference type="EMBL" id="VDN48045.1"/>
    </source>
</evidence>
<dbReference type="PANTHER" id="PTHR46847">
    <property type="entry name" value="D-ALLOSE-BINDING PERIPLASMIC PROTEIN-RELATED"/>
    <property type="match status" value="1"/>
</dbReference>
<name>A0A3P7NYJ5_9FIRM</name>
<sequence>MKKVLVVLLTMVMVVSLLAACGKKEEEMTGGGEKVGLIVSTLNNPFFVTLKEGAEAKATELGMELVVLDSQNDPAKELANMEDLLTQGVSVILINPTDSDAVVGAIAMANEKDIPVITLDRGANGGEVVTHIASDNVAGGVMAGEYIAELLGGSGNVVELEGIAGTSAARDRGQGFNDAIGTTDIEVVAKQVADFDRTKGLSVMENILQAQPEIDAVFAHNDEMALGALTAVEASGRDILIVGFDATDDAVKAVEEGKLAATVAQQPAMIGSLGVEAASDVLEGVTLEAFVPVPLKLVTGEGSVPVDTMTGNGEKVGLIVSTLNNPFFVTLKEGAEAAAADMNLELIVLDSQNDPAKELANMEDLLTQGVSVILINPTDSDAVVGAIGLANGSGIPVITLDRGANGGEVVTHIASDNVAGGLMAGEYIAELLGGSGNVVELEGIAGTSAARDRGQGFNDAISTTDIEVVAKQVADFDRTKGLSVMENILQAQPEIDAVFAHNDEMALGALTAVEASGRDILIVGFDATDDAVKAVEEGKLAATVAQQPAMIGSLGVEAALKSIQGESLDAYVPVDLMLVK</sequence>
<gene>
    <name evidence="6" type="ORF">PATL70BA_2157</name>
</gene>
<organism evidence="6 7">
    <name type="scientific">Petrocella atlantisensis</name>
    <dbReference type="NCBI Taxonomy" id="2173034"/>
    <lineage>
        <taxon>Bacteria</taxon>
        <taxon>Bacillati</taxon>
        <taxon>Bacillota</taxon>
        <taxon>Clostridia</taxon>
        <taxon>Lachnospirales</taxon>
        <taxon>Vallitaleaceae</taxon>
        <taxon>Petrocella</taxon>
    </lineage>
</organism>
<protein>
    <submittedName>
        <fullName evidence="6">Ribose ABC transporter (Ribose-binding lipoprotein) (Modular protein)</fullName>
    </submittedName>
</protein>
<evidence type="ECO:0000256" key="1">
    <source>
        <dbReference type="ARBA" id="ARBA00004196"/>
    </source>
</evidence>
<evidence type="ECO:0000256" key="3">
    <source>
        <dbReference type="ARBA" id="ARBA00022729"/>
    </source>
</evidence>
<evidence type="ECO:0000259" key="5">
    <source>
        <dbReference type="Pfam" id="PF13407"/>
    </source>
</evidence>
<proteinExistence type="inferred from homology"/>
<accession>A0A3P7NYJ5</accession>
<comment type="similarity">
    <text evidence="2">Belongs to the bacterial solute-binding protein 2 family.</text>
</comment>
<evidence type="ECO:0000313" key="7">
    <source>
        <dbReference type="Proteomes" id="UP000279029"/>
    </source>
</evidence>
<dbReference type="EMBL" id="LR130778">
    <property type="protein sequence ID" value="VDN48045.1"/>
    <property type="molecule type" value="Genomic_DNA"/>
</dbReference>
<dbReference type="GO" id="GO:0030313">
    <property type="term" value="C:cell envelope"/>
    <property type="evidence" value="ECO:0007669"/>
    <property type="project" value="UniProtKB-SubCell"/>
</dbReference>
<keyword evidence="7" id="KW-1185">Reference proteome</keyword>
<dbReference type="SUPFAM" id="SSF53822">
    <property type="entry name" value="Periplasmic binding protein-like I"/>
    <property type="match status" value="2"/>
</dbReference>
<dbReference type="PANTHER" id="PTHR46847:SF1">
    <property type="entry name" value="D-ALLOSE-BINDING PERIPLASMIC PROTEIN-RELATED"/>
    <property type="match status" value="1"/>
</dbReference>
<feature type="domain" description="Periplasmic binding protein" evidence="5">
    <location>
        <begin position="316"/>
        <end position="566"/>
    </location>
</feature>
<feature type="chain" id="PRO_5038720608" evidence="4">
    <location>
        <begin position="20"/>
        <end position="580"/>
    </location>
</feature>
<evidence type="ECO:0000256" key="2">
    <source>
        <dbReference type="ARBA" id="ARBA00007639"/>
    </source>
</evidence>
<dbReference type="Gene3D" id="3.40.50.2300">
    <property type="match status" value="4"/>
</dbReference>
<dbReference type="Proteomes" id="UP000279029">
    <property type="component" value="Chromosome"/>
</dbReference>
<feature type="domain" description="Periplasmic binding protein" evidence="5">
    <location>
        <begin position="35"/>
        <end position="284"/>
    </location>
</feature>
<feature type="signal peptide" evidence="4">
    <location>
        <begin position="1"/>
        <end position="19"/>
    </location>
</feature>
<dbReference type="GO" id="GO:0030246">
    <property type="term" value="F:carbohydrate binding"/>
    <property type="evidence" value="ECO:0007669"/>
    <property type="project" value="UniProtKB-ARBA"/>
</dbReference>
<keyword evidence="3 4" id="KW-0732">Signal</keyword>
<evidence type="ECO:0000256" key="4">
    <source>
        <dbReference type="SAM" id="SignalP"/>
    </source>
</evidence>
<dbReference type="Pfam" id="PF13407">
    <property type="entry name" value="Peripla_BP_4"/>
    <property type="match status" value="2"/>
</dbReference>
<dbReference type="InterPro" id="IPR028082">
    <property type="entry name" value="Peripla_BP_I"/>
</dbReference>
<dbReference type="CDD" id="cd06323">
    <property type="entry name" value="PBP1_ribose_binding"/>
    <property type="match status" value="2"/>
</dbReference>
<dbReference type="InterPro" id="IPR025997">
    <property type="entry name" value="SBP_2_dom"/>
</dbReference>
<dbReference type="AlphaFoldDB" id="A0A3P7NYJ5"/>
<reference evidence="6 7" key="1">
    <citation type="submission" date="2018-09" db="EMBL/GenBank/DDBJ databases">
        <authorList>
            <person name="Postec A."/>
        </authorList>
    </citation>
    <scope>NUCLEOTIDE SEQUENCE [LARGE SCALE GENOMIC DNA]</scope>
    <source>
        <strain evidence="6">70B-A</strain>
    </source>
</reference>
<dbReference type="RefSeq" id="WP_330509847.1">
    <property type="nucleotide sequence ID" value="NZ_LR130778.1"/>
</dbReference>